<comment type="caution">
    <text evidence="2">The sequence shown here is derived from an EMBL/GenBank/DDBJ whole genome shotgun (WGS) entry which is preliminary data.</text>
</comment>
<dbReference type="RefSeq" id="WP_211471075.1">
    <property type="nucleotide sequence ID" value="NZ_JAGSXH010000130.1"/>
</dbReference>
<protein>
    <recommendedName>
        <fullName evidence="4">Amidase domain-containing protein</fullName>
    </recommendedName>
</protein>
<feature type="chain" id="PRO_5035225241" description="Amidase domain-containing protein" evidence="1">
    <location>
        <begin position="25"/>
        <end position="256"/>
    </location>
</feature>
<organism evidence="2 3">
    <name type="scientific">Actinocrinis puniceicyclus</name>
    <dbReference type="NCBI Taxonomy" id="977794"/>
    <lineage>
        <taxon>Bacteria</taxon>
        <taxon>Bacillati</taxon>
        <taxon>Actinomycetota</taxon>
        <taxon>Actinomycetes</taxon>
        <taxon>Catenulisporales</taxon>
        <taxon>Actinospicaceae</taxon>
        <taxon>Actinocrinis</taxon>
    </lineage>
</organism>
<name>A0A8J8BEB9_9ACTN</name>
<keyword evidence="1" id="KW-0732">Signal</keyword>
<accession>A0A8J8BEB9</accession>
<dbReference type="Proteomes" id="UP000677913">
    <property type="component" value="Unassembled WGS sequence"/>
</dbReference>
<evidence type="ECO:0000313" key="2">
    <source>
        <dbReference type="EMBL" id="MBS2966218.1"/>
    </source>
</evidence>
<dbReference type="EMBL" id="JAGSXH010000130">
    <property type="protein sequence ID" value="MBS2966218.1"/>
    <property type="molecule type" value="Genomic_DNA"/>
</dbReference>
<evidence type="ECO:0000313" key="3">
    <source>
        <dbReference type="Proteomes" id="UP000677913"/>
    </source>
</evidence>
<feature type="signal peptide" evidence="1">
    <location>
        <begin position="1"/>
        <end position="24"/>
    </location>
</feature>
<keyword evidence="3" id="KW-1185">Reference proteome</keyword>
<proteinExistence type="predicted"/>
<evidence type="ECO:0008006" key="4">
    <source>
        <dbReference type="Google" id="ProtNLM"/>
    </source>
</evidence>
<gene>
    <name evidence="2" type="ORF">KGA66_24450</name>
</gene>
<dbReference type="AlphaFoldDB" id="A0A8J8BEB9"/>
<reference evidence="2" key="1">
    <citation type="submission" date="2021-04" db="EMBL/GenBank/DDBJ databases">
        <title>Genome based classification of Actinospica acidithermotolerans sp. nov., an actinobacterium isolated from an Indonesian hot spring.</title>
        <authorList>
            <person name="Kusuma A.B."/>
            <person name="Putra K.E."/>
            <person name="Nafisah S."/>
            <person name="Loh J."/>
            <person name="Nouioui I."/>
            <person name="Goodfellow M."/>
        </authorList>
    </citation>
    <scope>NUCLEOTIDE SEQUENCE</scope>
    <source>
        <strain evidence="2">DSM 45618</strain>
    </source>
</reference>
<sequence length="256" mass="27354">MPATALVAGLALAGSTLSAAPAFAQATRQTATRTAALSASQFDGNTLTRDLEVNFADNHWSWTAWNDSTPVAFGSGQPDYQCAEFVARALAAAGLVPGLSPDAPQDDYFHYHAPNGQVYDLLLITPLPQYKTIYDFLMDSGLATDVGDDEAAAQPGDMVVTYLGYDGEASHMGLVATAPTATAEATVDAHNNARYRFGYHYYAPSHLVKLVPNAFVTVWAWAAEQWLSHGTSETVNQHATVNDRMARATDPTGPQV</sequence>
<evidence type="ECO:0000256" key="1">
    <source>
        <dbReference type="SAM" id="SignalP"/>
    </source>
</evidence>